<proteinExistence type="predicted"/>
<dbReference type="Gene3D" id="3.90.1300.10">
    <property type="entry name" value="Amidase signature (AS) domain"/>
    <property type="match status" value="1"/>
</dbReference>
<evidence type="ECO:0000259" key="2">
    <source>
        <dbReference type="Pfam" id="PF01425"/>
    </source>
</evidence>
<keyword evidence="4" id="KW-1185">Reference proteome</keyword>
<evidence type="ECO:0000313" key="4">
    <source>
        <dbReference type="Proteomes" id="UP001595685"/>
    </source>
</evidence>
<dbReference type="SUPFAM" id="SSF75304">
    <property type="entry name" value="Amidase signature (AS) enzymes"/>
    <property type="match status" value="1"/>
</dbReference>
<gene>
    <name evidence="3" type="ORF">ACFOLH_03700</name>
</gene>
<keyword evidence="1" id="KW-0732">Signal</keyword>
<protein>
    <submittedName>
        <fullName evidence="3">Amidase family protein</fullName>
    </submittedName>
</protein>
<feature type="signal peptide" evidence="1">
    <location>
        <begin position="1"/>
        <end position="23"/>
    </location>
</feature>
<accession>A0ABV7WDI9</accession>
<sequence length="541" mass="55131">MTRPATRRLGTAAAALLTTAALSGGVLTVDTSALPALVATAPRAPALAAVDLETATAADLSALLATRRVTSRQLVAAYTERIELLNTDGPGINAVRALNPDAVDDARVLDRERSRGVVRGPLHGVPVLLKDNIDVAGMPTTAGSIALEDSYPATDAPLVTALEEAGAVVLGKTNLSEYANFTTAGMPSGYSSLGGQVLNPYDASVTPSGSSSGTGAGIAVGMAPVGIGTETSGSILSPAQANSLAAVKPTVGLVSRTGIIPISATQDTAGPMTTTVTDAALLLDAMVSVDPEDPATAGAAPYVDLDYAAALSDTSLQGARLGLVVPAPTTPPTPLNPLLQAAVDTLTAQGATLVPVTVPGSQAPSILVAEFERDINAYLARLPEEAPMDTLSDIVAFNQGRPEMKFGQTLLVESEAVDLTDPATLAAYEAARTQGLTESRASIDTVLTTNDLDAVVSLSATTGVAARAGYPSVSVPAGYAAANGRPANVTFMGTAFAEETLLSLAYDYEQASLLRRPPSEVNPTLFRCLEPEEERDDSCAP</sequence>
<evidence type="ECO:0000256" key="1">
    <source>
        <dbReference type="SAM" id="SignalP"/>
    </source>
</evidence>
<dbReference type="PANTHER" id="PTHR42678">
    <property type="entry name" value="AMIDASE"/>
    <property type="match status" value="1"/>
</dbReference>
<dbReference type="Proteomes" id="UP001595685">
    <property type="component" value="Unassembled WGS sequence"/>
</dbReference>
<dbReference type="RefSeq" id="WP_340290137.1">
    <property type="nucleotide sequence ID" value="NZ_JBBEOI010000015.1"/>
</dbReference>
<dbReference type="InterPro" id="IPR023631">
    <property type="entry name" value="Amidase_dom"/>
</dbReference>
<dbReference type="EMBL" id="JBHRWW010000002">
    <property type="protein sequence ID" value="MFC3687439.1"/>
    <property type="molecule type" value="Genomic_DNA"/>
</dbReference>
<feature type="domain" description="Amidase" evidence="2">
    <location>
        <begin position="74"/>
        <end position="502"/>
    </location>
</feature>
<dbReference type="InterPro" id="IPR036928">
    <property type="entry name" value="AS_sf"/>
</dbReference>
<evidence type="ECO:0000313" key="3">
    <source>
        <dbReference type="EMBL" id="MFC3687439.1"/>
    </source>
</evidence>
<organism evidence="3 4">
    <name type="scientific">Aquipuribacter hungaricus</name>
    <dbReference type="NCBI Taxonomy" id="545624"/>
    <lineage>
        <taxon>Bacteria</taxon>
        <taxon>Bacillati</taxon>
        <taxon>Actinomycetota</taxon>
        <taxon>Actinomycetes</taxon>
        <taxon>Micrococcales</taxon>
        <taxon>Intrasporangiaceae</taxon>
        <taxon>Aquipuribacter</taxon>
    </lineage>
</organism>
<dbReference type="Pfam" id="PF01425">
    <property type="entry name" value="Amidase"/>
    <property type="match status" value="1"/>
</dbReference>
<feature type="chain" id="PRO_5046595128" evidence="1">
    <location>
        <begin position="24"/>
        <end position="541"/>
    </location>
</feature>
<dbReference type="PANTHER" id="PTHR42678:SF34">
    <property type="entry name" value="OS04G0183300 PROTEIN"/>
    <property type="match status" value="1"/>
</dbReference>
<comment type="caution">
    <text evidence="3">The sequence shown here is derived from an EMBL/GenBank/DDBJ whole genome shotgun (WGS) entry which is preliminary data.</text>
</comment>
<name>A0ABV7WDI9_9MICO</name>
<reference evidence="4" key="1">
    <citation type="journal article" date="2019" name="Int. J. Syst. Evol. Microbiol.">
        <title>The Global Catalogue of Microorganisms (GCM) 10K type strain sequencing project: providing services to taxonomists for standard genome sequencing and annotation.</title>
        <authorList>
            <consortium name="The Broad Institute Genomics Platform"/>
            <consortium name="The Broad Institute Genome Sequencing Center for Infectious Disease"/>
            <person name="Wu L."/>
            <person name="Ma J."/>
        </authorList>
    </citation>
    <scope>NUCLEOTIDE SEQUENCE [LARGE SCALE GENOMIC DNA]</scope>
    <source>
        <strain evidence="4">NCAIM B.02333</strain>
    </source>
</reference>